<dbReference type="InterPro" id="IPR014001">
    <property type="entry name" value="Helicase_ATP-bd"/>
</dbReference>
<keyword evidence="3" id="KW-0067">ATP-binding</keyword>
<dbReference type="Proteomes" id="UP001596483">
    <property type="component" value="Unassembled WGS sequence"/>
</dbReference>
<gene>
    <name evidence="3" type="ORF">ACFQQH_14340</name>
</gene>
<dbReference type="PANTHER" id="PTHR47396">
    <property type="entry name" value="TYPE I RESTRICTION ENZYME ECOKI R PROTEIN"/>
    <property type="match status" value="1"/>
</dbReference>
<evidence type="ECO:0000259" key="2">
    <source>
        <dbReference type="PROSITE" id="PS51194"/>
    </source>
</evidence>
<feature type="domain" description="Helicase ATP-binding" evidence="1">
    <location>
        <begin position="232"/>
        <end position="380"/>
    </location>
</feature>
<comment type="caution">
    <text evidence="3">The sequence shown here is derived from an EMBL/GenBank/DDBJ whole genome shotgun (WGS) entry which is preliminary data.</text>
</comment>
<organism evidence="3 4">
    <name type="scientific">Bhargavaea changchunensis</name>
    <dbReference type="NCBI Taxonomy" id="2134037"/>
    <lineage>
        <taxon>Bacteria</taxon>
        <taxon>Bacillati</taxon>
        <taxon>Bacillota</taxon>
        <taxon>Bacilli</taxon>
        <taxon>Bacillales</taxon>
        <taxon>Caryophanaceae</taxon>
        <taxon>Bhargavaea</taxon>
    </lineage>
</organism>
<evidence type="ECO:0000259" key="1">
    <source>
        <dbReference type="PROSITE" id="PS51192"/>
    </source>
</evidence>
<dbReference type="Gene3D" id="3.30.870.10">
    <property type="entry name" value="Endonuclease Chain A"/>
    <property type="match status" value="1"/>
</dbReference>
<proteinExistence type="predicted"/>
<evidence type="ECO:0000313" key="4">
    <source>
        <dbReference type="Proteomes" id="UP001596483"/>
    </source>
</evidence>
<keyword evidence="3" id="KW-0378">Hydrolase</keyword>
<dbReference type="SUPFAM" id="SSF52540">
    <property type="entry name" value="P-loop containing nucleoside triphosphate hydrolases"/>
    <property type="match status" value="1"/>
</dbReference>
<keyword evidence="3" id="KW-0347">Helicase</keyword>
<dbReference type="Pfam" id="PF00271">
    <property type="entry name" value="Helicase_C"/>
    <property type="match status" value="1"/>
</dbReference>
<dbReference type="EMBL" id="JBHTCT010000036">
    <property type="protein sequence ID" value="MFC7366302.1"/>
    <property type="molecule type" value="Genomic_DNA"/>
</dbReference>
<dbReference type="InterPro" id="IPR001650">
    <property type="entry name" value="Helicase_C-like"/>
</dbReference>
<dbReference type="InterPro" id="IPR006935">
    <property type="entry name" value="Helicase/UvrB_N"/>
</dbReference>
<dbReference type="Pfam" id="PF13091">
    <property type="entry name" value="PLDc_2"/>
    <property type="match status" value="1"/>
</dbReference>
<dbReference type="SMART" id="SM00487">
    <property type="entry name" value="DEXDc"/>
    <property type="match status" value="1"/>
</dbReference>
<feature type="domain" description="Helicase C-terminal" evidence="2">
    <location>
        <begin position="434"/>
        <end position="596"/>
    </location>
</feature>
<sequence length="811" mass="93537">MTKLQLITSELIRHLEKLSGDAEEIHWMTAFTMKSGVQKVLPFLKAASNRGSSIKLLTGDYLYITQPEALELLLNELPDAEIRLWKSGGASFHPKAYLFRGKENHHLIVGSSNLSKSALTSGVEWNLLAPSQADEQAFEVAEDQFLKLFYHESTVPLNPETLTDYKENHREANRQRPLSAAWSAEEEAEMMLGPGEAQEIAESGVDYETKPASAEPLQPRPAQQMALDSLEATMEEEYDRAMVVLATGLGKTYLAAFFSRKFKRVLFIAHREEILRQAQQSFLHVHPDKTSGFFNAAVKETEADFVFASIYTLGSRHNMERFRPDDFDLIVVDEFHHAAAPTYERVLDYFNPEFLLGITATPDRMDNKDVYSICGGNVAISIHFLEAIERGWLVPFRYYGVYDDTDYSQITWRGTRYDEQELLAVQFREDFAEKIYEGYMEHRQTRTIVFCSSVRQATFMNDYFRRQGIRSMVLHGQTPAEERRKATDRLESGELEAIFTVDLFNEGVDIPKVDTLLFIRPTESLTVYTQQIGRGLRLADGKSHCVIIDFIGNYRNADVKLAVFDETGEYGEKRGRFAEPAVPEVCEFNLELQVVNLLKEMARKRAPRKDSLIGAYYDLKRELGRRPEYLEFHLQADANSKAVKQEFGSYFGMLAYAGELREKELQVWETFKDWFIEVEKTGMNKSYKMVVLLYMLSRGSERWTDSVTPVEIAPFFHRYLNEKEYRRRADLSDKTGMQLIEYDEKRTADLIARMPMTKWSGSEKDGKVLFGENRFSIQVPQPSAEQSVLLHKWTEQIANYRLHEYFERKTK</sequence>
<reference evidence="4" key="1">
    <citation type="journal article" date="2019" name="Int. J. Syst. Evol. Microbiol.">
        <title>The Global Catalogue of Microorganisms (GCM) 10K type strain sequencing project: providing services to taxonomists for standard genome sequencing and annotation.</title>
        <authorList>
            <consortium name="The Broad Institute Genomics Platform"/>
            <consortium name="The Broad Institute Genome Sequencing Center for Infectious Disease"/>
            <person name="Wu L."/>
            <person name="Ma J."/>
        </authorList>
    </citation>
    <scope>NUCLEOTIDE SEQUENCE [LARGE SCALE GENOMIC DNA]</scope>
    <source>
        <strain evidence="4">JCM 4738</strain>
    </source>
</reference>
<dbReference type="PROSITE" id="PS51192">
    <property type="entry name" value="HELICASE_ATP_BIND_1"/>
    <property type="match status" value="1"/>
</dbReference>
<dbReference type="Gene3D" id="3.40.50.300">
    <property type="entry name" value="P-loop containing nucleotide triphosphate hydrolases"/>
    <property type="match status" value="2"/>
</dbReference>
<accession>A0ABW2NJB6</accession>
<dbReference type="SUPFAM" id="SSF56024">
    <property type="entry name" value="Phospholipase D/nuclease"/>
    <property type="match status" value="1"/>
</dbReference>
<dbReference type="GO" id="GO:0004386">
    <property type="term" value="F:helicase activity"/>
    <property type="evidence" value="ECO:0007669"/>
    <property type="project" value="UniProtKB-KW"/>
</dbReference>
<dbReference type="PROSITE" id="PS51194">
    <property type="entry name" value="HELICASE_CTER"/>
    <property type="match status" value="1"/>
</dbReference>
<dbReference type="RefSeq" id="WP_157294362.1">
    <property type="nucleotide sequence ID" value="NZ_JBHTCT010000036.1"/>
</dbReference>
<protein>
    <submittedName>
        <fullName evidence="3">DEAD/DEAH box helicase family protein</fullName>
    </submittedName>
</protein>
<dbReference type="CDD" id="cd18032">
    <property type="entry name" value="DEXHc_RE_I_III_res"/>
    <property type="match status" value="1"/>
</dbReference>
<dbReference type="CDD" id="cd18799">
    <property type="entry name" value="SF2_C_EcoAI-like"/>
    <property type="match status" value="1"/>
</dbReference>
<name>A0ABW2NJB6_9BACL</name>
<keyword evidence="3" id="KW-0547">Nucleotide-binding</keyword>
<dbReference type="InterPro" id="IPR027417">
    <property type="entry name" value="P-loop_NTPase"/>
</dbReference>
<dbReference type="Pfam" id="PF04851">
    <property type="entry name" value="ResIII"/>
    <property type="match status" value="1"/>
</dbReference>
<dbReference type="InterPro" id="IPR025202">
    <property type="entry name" value="PLD-like_dom"/>
</dbReference>
<evidence type="ECO:0000313" key="3">
    <source>
        <dbReference type="EMBL" id="MFC7366302.1"/>
    </source>
</evidence>
<dbReference type="InterPro" id="IPR050742">
    <property type="entry name" value="Helicase_Restrict-Modif_Enz"/>
</dbReference>
<dbReference type="PANTHER" id="PTHR47396:SF1">
    <property type="entry name" value="ATP-DEPENDENT HELICASE IRC3-RELATED"/>
    <property type="match status" value="1"/>
</dbReference>
<keyword evidence="4" id="KW-1185">Reference proteome</keyword>
<dbReference type="SMART" id="SM00490">
    <property type="entry name" value="HELICc"/>
    <property type="match status" value="1"/>
</dbReference>